<comment type="caution">
    <text evidence="2">The sequence shown here is derived from an EMBL/GenBank/DDBJ whole genome shotgun (WGS) entry which is preliminary data.</text>
</comment>
<accession>A0A317EP21</accession>
<feature type="signal peptide" evidence="1">
    <location>
        <begin position="1"/>
        <end position="21"/>
    </location>
</feature>
<organism evidence="2 3">
    <name type="scientific">Pedobacter yonginense</name>
    <dbReference type="NCBI Taxonomy" id="651869"/>
    <lineage>
        <taxon>Bacteria</taxon>
        <taxon>Pseudomonadati</taxon>
        <taxon>Bacteroidota</taxon>
        <taxon>Sphingobacteriia</taxon>
        <taxon>Sphingobacteriales</taxon>
        <taxon>Sphingobacteriaceae</taxon>
        <taxon>Pedobacter</taxon>
    </lineage>
</organism>
<dbReference type="OrthoDB" id="657299at2"/>
<evidence type="ECO:0000313" key="2">
    <source>
        <dbReference type="EMBL" id="PWS28354.1"/>
    </source>
</evidence>
<dbReference type="EMBL" id="QGNZ01000001">
    <property type="protein sequence ID" value="PWS28354.1"/>
    <property type="molecule type" value="Genomic_DNA"/>
</dbReference>
<gene>
    <name evidence="2" type="ORF">DHW03_00405</name>
</gene>
<proteinExistence type="predicted"/>
<dbReference type="Proteomes" id="UP000245379">
    <property type="component" value="Unassembled WGS sequence"/>
</dbReference>
<feature type="chain" id="PRO_5016256643" description="Outer membrane protein beta-barrel domain-containing protein" evidence="1">
    <location>
        <begin position="22"/>
        <end position="179"/>
    </location>
</feature>
<dbReference type="AlphaFoldDB" id="A0A317EP21"/>
<keyword evidence="3" id="KW-1185">Reference proteome</keyword>
<evidence type="ECO:0000256" key="1">
    <source>
        <dbReference type="SAM" id="SignalP"/>
    </source>
</evidence>
<protein>
    <recommendedName>
        <fullName evidence="4">Outer membrane protein beta-barrel domain-containing protein</fullName>
    </recommendedName>
</protein>
<reference evidence="2 3" key="1">
    <citation type="submission" date="2018-05" db="EMBL/GenBank/DDBJ databases">
        <title>Pedobacter paludis sp. nov., isolated from wetland soil.</title>
        <authorList>
            <person name="Zhang Y."/>
            <person name="Wang G."/>
        </authorList>
    </citation>
    <scope>NUCLEOTIDE SEQUENCE [LARGE SCALE GENOMIC DNA]</scope>
    <source>
        <strain evidence="2 3">KCTC22721</strain>
    </source>
</reference>
<sequence length="179" mass="19296">MNQIKFVLVLFIFSVSIKVQAQNNSSIGVGAEIGLPSGNFTSLSGIGLGASLKANLPISQSFAITLNGGIMNFFGKRNQIINIKDLTYLPAKAGLKYQLGEGFYAEGQIGAGLPLNEGQKALFIWSPGIGNIFRIGGKNKLDLGIRYESWMGKNDNQIILNRTSSKGFVGIRFAYLFGL</sequence>
<name>A0A317EP21_9SPHI</name>
<evidence type="ECO:0008006" key="4">
    <source>
        <dbReference type="Google" id="ProtNLM"/>
    </source>
</evidence>
<dbReference type="RefSeq" id="WP_109923802.1">
    <property type="nucleotide sequence ID" value="NZ_QGNZ01000001.1"/>
</dbReference>
<dbReference type="SUPFAM" id="SSF56925">
    <property type="entry name" value="OMPA-like"/>
    <property type="match status" value="1"/>
</dbReference>
<dbReference type="InterPro" id="IPR011250">
    <property type="entry name" value="OMP/PagP_B-barrel"/>
</dbReference>
<keyword evidence="1" id="KW-0732">Signal</keyword>
<evidence type="ECO:0000313" key="3">
    <source>
        <dbReference type="Proteomes" id="UP000245379"/>
    </source>
</evidence>